<protein>
    <submittedName>
        <fullName evidence="1">Uncharacterized protein</fullName>
    </submittedName>
</protein>
<gene>
    <name evidence="1" type="ORF">Taro_022316</name>
</gene>
<accession>A0A843V1A8</accession>
<dbReference type="AlphaFoldDB" id="A0A843V1A8"/>
<name>A0A843V1A8_COLES</name>
<keyword evidence="2" id="KW-1185">Reference proteome</keyword>
<evidence type="ECO:0000313" key="2">
    <source>
        <dbReference type="Proteomes" id="UP000652761"/>
    </source>
</evidence>
<sequence length="62" mass="7030">MLRWCRPIRAEDVLMVLGARRRWPFRREGPNGAALLLKVRLLNSGRACAGRRRRGGSCGPRS</sequence>
<evidence type="ECO:0000313" key="1">
    <source>
        <dbReference type="EMBL" id="MQL89738.1"/>
    </source>
</evidence>
<proteinExistence type="predicted"/>
<dbReference type="EMBL" id="NMUH01001174">
    <property type="protein sequence ID" value="MQL89738.1"/>
    <property type="molecule type" value="Genomic_DNA"/>
</dbReference>
<dbReference type="Proteomes" id="UP000652761">
    <property type="component" value="Unassembled WGS sequence"/>
</dbReference>
<comment type="caution">
    <text evidence="1">The sequence shown here is derived from an EMBL/GenBank/DDBJ whole genome shotgun (WGS) entry which is preliminary data.</text>
</comment>
<organism evidence="1 2">
    <name type="scientific">Colocasia esculenta</name>
    <name type="common">Wild taro</name>
    <name type="synonym">Arum esculentum</name>
    <dbReference type="NCBI Taxonomy" id="4460"/>
    <lineage>
        <taxon>Eukaryota</taxon>
        <taxon>Viridiplantae</taxon>
        <taxon>Streptophyta</taxon>
        <taxon>Embryophyta</taxon>
        <taxon>Tracheophyta</taxon>
        <taxon>Spermatophyta</taxon>
        <taxon>Magnoliopsida</taxon>
        <taxon>Liliopsida</taxon>
        <taxon>Araceae</taxon>
        <taxon>Aroideae</taxon>
        <taxon>Colocasieae</taxon>
        <taxon>Colocasia</taxon>
    </lineage>
</organism>
<reference evidence="1" key="1">
    <citation type="submission" date="2017-07" db="EMBL/GenBank/DDBJ databases">
        <title>Taro Niue Genome Assembly and Annotation.</title>
        <authorList>
            <person name="Atibalentja N."/>
            <person name="Keating K."/>
            <person name="Fields C.J."/>
        </authorList>
    </citation>
    <scope>NUCLEOTIDE SEQUENCE</scope>
    <source>
        <strain evidence="1">Niue_2</strain>
        <tissue evidence="1">Leaf</tissue>
    </source>
</reference>